<dbReference type="Gene3D" id="1.10.510.10">
    <property type="entry name" value="Transferase(Phosphotransferase) domain 1"/>
    <property type="match status" value="2"/>
</dbReference>
<dbReference type="PANTHER" id="PTHR48007:SF4">
    <property type="entry name" value="LEUCINE-RICH REPEAT RECEPTOR-LIKE PROTEIN KINASE PXC1"/>
    <property type="match status" value="1"/>
</dbReference>
<reference evidence="2" key="2">
    <citation type="submission" date="2018-10" db="UniProtKB">
        <authorList>
            <consortium name="EnsemblPlants"/>
        </authorList>
    </citation>
    <scope>IDENTIFICATION</scope>
</reference>
<dbReference type="InterPro" id="IPR008271">
    <property type="entry name" value="Ser/Thr_kinase_AS"/>
</dbReference>
<dbReference type="EnsemblPlants" id="TraesCS2D02G511400.1">
    <property type="protein sequence ID" value="TraesCS2D02G511400.1"/>
    <property type="gene ID" value="TraesCS2D02G511400"/>
</dbReference>
<dbReference type="Gramene" id="TraesCS2D02G511400.1">
    <property type="protein sequence ID" value="TraesCS2D02G511400.1"/>
    <property type="gene ID" value="TraesCS2D02G511400"/>
</dbReference>
<dbReference type="GO" id="GO:0007166">
    <property type="term" value="P:cell surface receptor signaling pathway"/>
    <property type="evidence" value="ECO:0000318"/>
    <property type="project" value="GO_Central"/>
</dbReference>
<keyword evidence="3" id="KW-1185">Reference proteome</keyword>
<feature type="domain" description="Protein kinase" evidence="1">
    <location>
        <begin position="236"/>
        <end position="505"/>
    </location>
</feature>
<dbReference type="PANTHER" id="PTHR48007">
    <property type="entry name" value="LEUCINE-RICH REPEAT RECEPTOR-LIKE PROTEIN KINASE PXC1"/>
    <property type="match status" value="1"/>
</dbReference>
<proteinExistence type="predicted"/>
<dbReference type="STRING" id="4565.A0A3B6DLM4"/>
<evidence type="ECO:0000259" key="1">
    <source>
        <dbReference type="PROSITE" id="PS50011"/>
    </source>
</evidence>
<dbReference type="SUPFAM" id="SSF56112">
    <property type="entry name" value="Protein kinase-like (PK-like)"/>
    <property type="match status" value="2"/>
</dbReference>
<dbReference type="AlphaFoldDB" id="A0A3B6DLM4"/>
<feature type="domain" description="Protein kinase" evidence="1">
    <location>
        <begin position="1"/>
        <end position="253"/>
    </location>
</feature>
<dbReference type="InterPro" id="IPR011009">
    <property type="entry name" value="Kinase-like_dom_sf"/>
</dbReference>
<evidence type="ECO:0000313" key="2">
    <source>
        <dbReference type="EnsemblPlants" id="TraesCS2D02G511400.1"/>
    </source>
</evidence>
<protein>
    <recommendedName>
        <fullName evidence="1">Protein kinase domain-containing protein</fullName>
    </recommendedName>
</protein>
<dbReference type="InterPro" id="IPR000719">
    <property type="entry name" value="Prot_kinase_dom"/>
</dbReference>
<dbReference type="GO" id="GO:0005886">
    <property type="term" value="C:plasma membrane"/>
    <property type="evidence" value="ECO:0000318"/>
    <property type="project" value="GO_Central"/>
</dbReference>
<dbReference type="GO" id="GO:0004672">
    <property type="term" value="F:protein kinase activity"/>
    <property type="evidence" value="ECO:0007669"/>
    <property type="project" value="InterPro"/>
</dbReference>
<dbReference type="FunFam" id="1.10.510.10:FF:000474">
    <property type="entry name" value="Wall-associated receptor kinase 3"/>
    <property type="match status" value="1"/>
</dbReference>
<organism evidence="2">
    <name type="scientific">Triticum aestivum</name>
    <name type="common">Wheat</name>
    <dbReference type="NCBI Taxonomy" id="4565"/>
    <lineage>
        <taxon>Eukaryota</taxon>
        <taxon>Viridiplantae</taxon>
        <taxon>Streptophyta</taxon>
        <taxon>Embryophyta</taxon>
        <taxon>Tracheophyta</taxon>
        <taxon>Spermatophyta</taxon>
        <taxon>Magnoliopsida</taxon>
        <taxon>Liliopsida</taxon>
        <taxon>Poales</taxon>
        <taxon>Poaceae</taxon>
        <taxon>BOP clade</taxon>
        <taxon>Pooideae</taxon>
        <taxon>Triticodae</taxon>
        <taxon>Triticeae</taxon>
        <taxon>Triticinae</taxon>
        <taxon>Triticum</taxon>
    </lineage>
</organism>
<dbReference type="Pfam" id="PF07714">
    <property type="entry name" value="PK_Tyr_Ser-Thr"/>
    <property type="match status" value="2"/>
</dbReference>
<dbReference type="Gene3D" id="3.30.200.20">
    <property type="entry name" value="Phosphorylase Kinase, domain 1"/>
    <property type="match status" value="1"/>
</dbReference>
<dbReference type="Proteomes" id="UP000019116">
    <property type="component" value="Chromosome 2D"/>
</dbReference>
<dbReference type="SMR" id="A0A3B6DLM4"/>
<dbReference type="OrthoDB" id="643818at2759"/>
<reference evidence="2" key="1">
    <citation type="submission" date="2018-08" db="EMBL/GenBank/DDBJ databases">
        <authorList>
            <person name="Rossello M."/>
        </authorList>
    </citation>
    <scope>NUCLEOTIDE SEQUENCE [LARGE SCALE GENOMIC DNA]</scope>
    <source>
        <strain evidence="2">cv. Chinese Spring</strain>
    </source>
</reference>
<dbReference type="OMA" id="MWTAHNN"/>
<dbReference type="Gramene" id="TraesCS2D03G1139700.1">
    <property type="protein sequence ID" value="TraesCS2D03G1139700.1.CDS"/>
    <property type="gene ID" value="TraesCS2D03G1139700"/>
</dbReference>
<sequence length="505" mass="56546">MIAVKRFIYNVRESFAKELIVHREINHKNVVRLVGYCADENAQMVVTEYIPKGNLSNILHHDNIPIALDIRLRIAIECAEALAYMHSQMYTQVIHGDIKPANILLDDELRAKISDFGISRLVNTEKTLYTLNVIGSIGYMDPLFAQNGRLTAKSDVYSFGVVLLELITRKKARTEDGEIGLVESFIRSLSKEFRRVREMFDFTIATSSNMKTIDEIAKLAVKGQVFELDELLRASTEVLGKGTVGLTYKATFYSGYELVVKRLKDVDLGEAIFERLVTLLGAIQNKHIVPLLWYYCDKDEKLLVYNVIPMGSLAKVLHGDRGSGPAPLDWEQRLAISLAAAHGVQAIHLAGPTSCHGNIKSSNILLTGTHDACVSEHGLITLGMYSNAPGYRAPEVTRNRWVSQESDMYSFGILLLELLTHKSPLEKRFQNGGGVDLPRWVCSIIPEEWTAEVFDVELLARGQKDGKEECMVRLMQLGLKCCSQDVDSRPTMSDVVQRIEEIGQS</sequence>
<dbReference type="InterPro" id="IPR001245">
    <property type="entry name" value="Ser-Thr/Tyr_kinase_cat_dom"/>
</dbReference>
<dbReference type="GO" id="GO:0005524">
    <property type="term" value="F:ATP binding"/>
    <property type="evidence" value="ECO:0007669"/>
    <property type="project" value="InterPro"/>
</dbReference>
<name>A0A3B6DLM4_WHEAT</name>
<dbReference type="PROSITE" id="PS50011">
    <property type="entry name" value="PROTEIN_KINASE_DOM"/>
    <property type="match status" value="2"/>
</dbReference>
<dbReference type="PROSITE" id="PS00108">
    <property type="entry name" value="PROTEIN_KINASE_ST"/>
    <property type="match status" value="1"/>
</dbReference>
<dbReference type="SMART" id="SM00220">
    <property type="entry name" value="S_TKc"/>
    <property type="match status" value="1"/>
</dbReference>
<accession>A0A3B6DLM4</accession>
<dbReference type="InterPro" id="IPR046959">
    <property type="entry name" value="PRK1-6/SRF4-like"/>
</dbReference>
<dbReference type="PaxDb" id="4565-Traes_2DL_21FB2D81F.1"/>
<evidence type="ECO:0000313" key="3">
    <source>
        <dbReference type="Proteomes" id="UP000019116"/>
    </source>
</evidence>